<dbReference type="RefSeq" id="XP_028860220.1">
    <property type="nucleotide sequence ID" value="XM_029008684.1"/>
</dbReference>
<keyword evidence="4 8" id="KW-1133">Transmembrane helix</keyword>
<evidence type="ECO:0000256" key="6">
    <source>
        <dbReference type="ARBA" id="ARBA00023136"/>
    </source>
</evidence>
<evidence type="ECO:0000313" key="9">
    <source>
        <dbReference type="EMBL" id="SBT87162.1"/>
    </source>
</evidence>
<organism evidence="9 10">
    <name type="scientific">Plasmodium malariae</name>
    <dbReference type="NCBI Taxonomy" id="5858"/>
    <lineage>
        <taxon>Eukaryota</taxon>
        <taxon>Sar</taxon>
        <taxon>Alveolata</taxon>
        <taxon>Apicomplexa</taxon>
        <taxon>Aconoidasida</taxon>
        <taxon>Haemosporida</taxon>
        <taxon>Plasmodiidae</taxon>
        <taxon>Plasmodium</taxon>
        <taxon>Plasmodium (Plasmodium)</taxon>
    </lineage>
</organism>
<proteinExistence type="predicted"/>
<feature type="transmembrane region" description="Helical" evidence="8">
    <location>
        <begin position="214"/>
        <end position="243"/>
    </location>
</feature>
<dbReference type="VEuPathDB" id="PlasmoDB:PmUG01_02020800"/>
<dbReference type="GO" id="GO:0140042">
    <property type="term" value="P:lipid droplet formation"/>
    <property type="evidence" value="ECO:0007669"/>
    <property type="project" value="UniProtKB-ARBA"/>
</dbReference>
<feature type="transmembrane region" description="Helical" evidence="8">
    <location>
        <begin position="505"/>
        <end position="525"/>
    </location>
</feature>
<feature type="compositionally biased region" description="Basic and acidic residues" evidence="7">
    <location>
        <begin position="107"/>
        <end position="117"/>
    </location>
</feature>
<dbReference type="AlphaFoldDB" id="A0A1D3JKY5"/>
<feature type="transmembrane region" description="Helical" evidence="8">
    <location>
        <begin position="531"/>
        <end position="561"/>
    </location>
</feature>
<dbReference type="KEGG" id="pmal:PMUG01_02020800"/>
<feature type="region of interest" description="Disordered" evidence="7">
    <location>
        <begin position="57"/>
        <end position="133"/>
    </location>
</feature>
<keyword evidence="6 8" id="KW-0472">Membrane</keyword>
<keyword evidence="3" id="KW-0256">Endoplasmic reticulum</keyword>
<protein>
    <recommendedName>
        <fullName evidence="11">Seipin domain-containing protein</fullName>
    </recommendedName>
</protein>
<comment type="subcellular location">
    <subcellularLocation>
        <location evidence="1">Endoplasmic reticulum membrane</location>
        <topology evidence="1">Multi-pass membrane protein</topology>
    </subcellularLocation>
</comment>
<dbReference type="Pfam" id="PF06775">
    <property type="entry name" value="Seipin"/>
    <property type="match status" value="1"/>
</dbReference>
<dbReference type="Proteomes" id="UP000219813">
    <property type="component" value="Chromosome 2"/>
</dbReference>
<keyword evidence="2 8" id="KW-0812">Transmembrane</keyword>
<dbReference type="InterPro" id="IPR009617">
    <property type="entry name" value="Seipin"/>
</dbReference>
<feature type="compositionally biased region" description="Acidic residues" evidence="7">
    <location>
        <begin position="64"/>
        <end position="81"/>
    </location>
</feature>
<dbReference type="OrthoDB" id="378375at2759"/>
<dbReference type="GeneID" id="39866611"/>
<accession>A0A1D3JKY5</accession>
<reference evidence="9 10" key="1">
    <citation type="submission" date="2016-06" db="EMBL/GenBank/DDBJ databases">
        <authorList>
            <consortium name="Pathogen Informatics"/>
        </authorList>
    </citation>
    <scope>NUCLEOTIDE SEQUENCE [LARGE SCALE GENOMIC DNA]</scope>
</reference>
<evidence type="ECO:0008006" key="11">
    <source>
        <dbReference type="Google" id="ProtNLM"/>
    </source>
</evidence>
<evidence type="ECO:0000256" key="5">
    <source>
        <dbReference type="ARBA" id="ARBA00023098"/>
    </source>
</evidence>
<dbReference type="OMA" id="YMYNYPF"/>
<feature type="compositionally biased region" description="Basic and acidic residues" evidence="7">
    <location>
        <begin position="18"/>
        <end position="28"/>
    </location>
</feature>
<evidence type="ECO:0000256" key="3">
    <source>
        <dbReference type="ARBA" id="ARBA00022824"/>
    </source>
</evidence>
<evidence type="ECO:0000313" key="10">
    <source>
        <dbReference type="Proteomes" id="UP000219813"/>
    </source>
</evidence>
<evidence type="ECO:0000256" key="2">
    <source>
        <dbReference type="ARBA" id="ARBA00022692"/>
    </source>
</evidence>
<keyword evidence="10" id="KW-1185">Reference proteome</keyword>
<gene>
    <name evidence="9" type="primary">PmUG01_02020800</name>
    <name evidence="9" type="ORF">PMUG01_02020800</name>
</gene>
<feature type="compositionally biased region" description="Acidic residues" evidence="7">
    <location>
        <begin position="96"/>
        <end position="106"/>
    </location>
</feature>
<evidence type="ECO:0000256" key="1">
    <source>
        <dbReference type="ARBA" id="ARBA00004477"/>
    </source>
</evidence>
<evidence type="ECO:0000256" key="4">
    <source>
        <dbReference type="ARBA" id="ARBA00022989"/>
    </source>
</evidence>
<dbReference type="EMBL" id="LT594623">
    <property type="protein sequence ID" value="SBT87162.1"/>
    <property type="molecule type" value="Genomic_DNA"/>
</dbReference>
<sequence>MDKHNHRIDRLGSGSGEHIWEEVGETEEKVDKVVREEVVAGGNTSDEVVNDLVEEVVSEAMNQSEDESIDETTHETEDETSNEPVGGPVEEHVEEQVDEPVEEQVEQVDKSADEPIDKGVANSNPNCRNREDETHSRNIKHFCKLKKKYLYLKKREYASFRYKKKRKRKRKDSKHLLNSISEALSHIIKYMNKKYVKMKRHFKNTFPNLNIKRFLYVLLLYLLINVALFLFSIFMYFFVYFYLIPQNKYIYPIDFSLARNPIEDYLKSKIYDHDTNYMGDNSTCPSMNKSEDLYLKHLHSIKSEILNSIKSKGTCCCSEKWNNMSYDNIFPFRYKRESYKNNEKLHLFDDEIEYKYLQNNILIGQANFQNVSNEEKSNKNESFYKFFIPLSRKQKKISTLNIKKGYKIDVVLNFSYMNNDYNDKFSFLQLETDIFSKNDDIILRKEKMHINNKNYDFINKLYLFLNAPFYFFNVLNRRTTEISLVNDYEYMTDFHKIKIYIYPPIQIYEAYVVVLVYSNFIYYYIYKYPFLFFYVFIFTLSSFLIFVNTILFLLVGLYYYLLNKI</sequence>
<evidence type="ECO:0000256" key="7">
    <source>
        <dbReference type="SAM" id="MobiDB-lite"/>
    </source>
</evidence>
<keyword evidence="5" id="KW-0443">Lipid metabolism</keyword>
<dbReference type="GO" id="GO:0006629">
    <property type="term" value="P:lipid metabolic process"/>
    <property type="evidence" value="ECO:0007669"/>
    <property type="project" value="UniProtKB-KW"/>
</dbReference>
<name>A0A1D3JKY5_PLAMA</name>
<feature type="region of interest" description="Disordered" evidence="7">
    <location>
        <begin position="1"/>
        <end position="28"/>
    </location>
</feature>
<dbReference type="GO" id="GO:0005789">
    <property type="term" value="C:endoplasmic reticulum membrane"/>
    <property type="evidence" value="ECO:0007669"/>
    <property type="project" value="UniProtKB-SubCell"/>
</dbReference>
<evidence type="ECO:0000256" key="8">
    <source>
        <dbReference type="SAM" id="Phobius"/>
    </source>
</evidence>